<protein>
    <recommendedName>
        <fullName evidence="3">HTH tetR-type domain-containing protein</fullName>
    </recommendedName>
</protein>
<gene>
    <name evidence="4" type="ORF">CAQU_03645</name>
</gene>
<evidence type="ECO:0000256" key="1">
    <source>
        <dbReference type="ARBA" id="ARBA00023125"/>
    </source>
</evidence>
<dbReference type="AlphaFoldDB" id="A0A1L7CEN7"/>
<name>A0A1L7CEN7_9CORY</name>
<proteinExistence type="predicted"/>
<sequence>MGDVKQVERKAQILQAALALFAERGYYGTSMADIAASIDMRASSLYNHYSSKHELLATIMTHSQMDLLAAHGAALAGKATPTQQLAASMDCHLTFHAQRQQEVLVANREVKMLQDPERTMLTQLRRDYVSRWVNILERGNAAGEFTCEKPRLTAYALIDMGIGVAIWYRADGEYSLEEMIAHYQDMALRTVGA</sequence>
<dbReference type="InterPro" id="IPR050109">
    <property type="entry name" value="HTH-type_TetR-like_transc_reg"/>
</dbReference>
<dbReference type="SUPFAM" id="SSF48498">
    <property type="entry name" value="Tetracyclin repressor-like, C-terminal domain"/>
    <property type="match status" value="1"/>
</dbReference>
<dbReference type="PRINTS" id="PR00455">
    <property type="entry name" value="HTHTETR"/>
</dbReference>
<feature type="DNA-binding region" description="H-T-H motif" evidence="2">
    <location>
        <begin position="30"/>
        <end position="49"/>
    </location>
</feature>
<dbReference type="Gene3D" id="1.10.357.10">
    <property type="entry name" value="Tetracycline Repressor, domain 2"/>
    <property type="match status" value="1"/>
</dbReference>
<dbReference type="RefSeq" id="WP_075725288.1">
    <property type="nucleotide sequence ID" value="NZ_CP009245.1"/>
</dbReference>
<evidence type="ECO:0000256" key="2">
    <source>
        <dbReference type="PROSITE-ProRule" id="PRU00335"/>
    </source>
</evidence>
<dbReference type="Pfam" id="PF17932">
    <property type="entry name" value="TetR_C_24"/>
    <property type="match status" value="1"/>
</dbReference>
<evidence type="ECO:0000259" key="3">
    <source>
        <dbReference type="PROSITE" id="PS50977"/>
    </source>
</evidence>
<evidence type="ECO:0000313" key="4">
    <source>
        <dbReference type="EMBL" id="APT84311.1"/>
    </source>
</evidence>
<dbReference type="PANTHER" id="PTHR30055">
    <property type="entry name" value="HTH-TYPE TRANSCRIPTIONAL REGULATOR RUTR"/>
    <property type="match status" value="1"/>
</dbReference>
<dbReference type="OrthoDB" id="1669699at2"/>
<evidence type="ECO:0000313" key="5">
    <source>
        <dbReference type="Proteomes" id="UP000185478"/>
    </source>
</evidence>
<dbReference type="KEGG" id="caqu:CAQU_03645"/>
<keyword evidence="1 2" id="KW-0238">DNA-binding</keyword>
<dbReference type="InterPro" id="IPR041490">
    <property type="entry name" value="KstR2_TetR_C"/>
</dbReference>
<dbReference type="GO" id="GO:0003700">
    <property type="term" value="F:DNA-binding transcription factor activity"/>
    <property type="evidence" value="ECO:0007669"/>
    <property type="project" value="TreeGrafter"/>
</dbReference>
<accession>A0A1L7CEN7</accession>
<dbReference type="GO" id="GO:0000976">
    <property type="term" value="F:transcription cis-regulatory region binding"/>
    <property type="evidence" value="ECO:0007669"/>
    <property type="project" value="TreeGrafter"/>
</dbReference>
<dbReference type="InterPro" id="IPR036271">
    <property type="entry name" value="Tet_transcr_reg_TetR-rel_C_sf"/>
</dbReference>
<organism evidence="4 5">
    <name type="scientific">Corynebacterium aquilae DSM 44791</name>
    <dbReference type="NCBI Taxonomy" id="1431546"/>
    <lineage>
        <taxon>Bacteria</taxon>
        <taxon>Bacillati</taxon>
        <taxon>Actinomycetota</taxon>
        <taxon>Actinomycetes</taxon>
        <taxon>Mycobacteriales</taxon>
        <taxon>Corynebacteriaceae</taxon>
        <taxon>Corynebacterium</taxon>
    </lineage>
</organism>
<reference evidence="4 5" key="1">
    <citation type="submission" date="2014-08" db="EMBL/GenBank/DDBJ databases">
        <title>Complete genome sequence of Corynebacterium aquilae S-613T(T) (=DSM 44791(T)), isolated from the choana of a healthy golden eagle.</title>
        <authorList>
            <person name="Ruckert C."/>
            <person name="Albersmeier A."/>
            <person name="Winkler A."/>
            <person name="Kalinowski J."/>
        </authorList>
    </citation>
    <scope>NUCLEOTIDE SEQUENCE [LARGE SCALE GENOMIC DNA]</scope>
    <source>
        <strain evidence="4 5">S-613</strain>
    </source>
</reference>
<dbReference type="InterPro" id="IPR001647">
    <property type="entry name" value="HTH_TetR"/>
</dbReference>
<dbReference type="SUPFAM" id="SSF46689">
    <property type="entry name" value="Homeodomain-like"/>
    <property type="match status" value="1"/>
</dbReference>
<feature type="domain" description="HTH tetR-type" evidence="3">
    <location>
        <begin position="7"/>
        <end position="67"/>
    </location>
</feature>
<dbReference type="PANTHER" id="PTHR30055:SF237">
    <property type="entry name" value="TRANSCRIPTIONAL REPRESSOR MCE3R"/>
    <property type="match status" value="1"/>
</dbReference>
<dbReference type="Pfam" id="PF00440">
    <property type="entry name" value="TetR_N"/>
    <property type="match status" value="1"/>
</dbReference>
<dbReference type="InterPro" id="IPR009057">
    <property type="entry name" value="Homeodomain-like_sf"/>
</dbReference>
<keyword evidence="5" id="KW-1185">Reference proteome</keyword>
<dbReference type="STRING" id="1431546.CAQU_03645"/>
<dbReference type="PROSITE" id="PS50977">
    <property type="entry name" value="HTH_TETR_2"/>
    <property type="match status" value="1"/>
</dbReference>
<dbReference type="EMBL" id="CP009245">
    <property type="protein sequence ID" value="APT84311.1"/>
    <property type="molecule type" value="Genomic_DNA"/>
</dbReference>
<dbReference type="Proteomes" id="UP000185478">
    <property type="component" value="Chromosome"/>
</dbReference>